<evidence type="ECO:0000313" key="7">
    <source>
        <dbReference type="EMBL" id="PYH97029.1"/>
    </source>
</evidence>
<dbReference type="PANTHER" id="PTHR23501:SF199">
    <property type="entry name" value="MFS EFFLUX TRANSPORTER INPD-RELATED"/>
    <property type="match status" value="1"/>
</dbReference>
<dbReference type="PANTHER" id="PTHR23501">
    <property type="entry name" value="MAJOR FACILITATOR SUPERFAMILY"/>
    <property type="match status" value="1"/>
</dbReference>
<evidence type="ECO:0000256" key="2">
    <source>
        <dbReference type="ARBA" id="ARBA00022692"/>
    </source>
</evidence>
<feature type="transmembrane region" description="Helical" evidence="5">
    <location>
        <begin position="291"/>
        <end position="309"/>
    </location>
</feature>
<dbReference type="Proteomes" id="UP000247810">
    <property type="component" value="Unassembled WGS sequence"/>
</dbReference>
<gene>
    <name evidence="7" type="ORF">BO71DRAFT_481494</name>
</gene>
<accession>A0A319DI89</accession>
<keyword evidence="3 5" id="KW-1133">Transmembrane helix</keyword>
<evidence type="ECO:0000256" key="3">
    <source>
        <dbReference type="ARBA" id="ARBA00022989"/>
    </source>
</evidence>
<protein>
    <submittedName>
        <fullName evidence="7">MFS transporter</fullName>
    </submittedName>
</protein>
<dbReference type="Gene3D" id="1.20.1720.10">
    <property type="entry name" value="Multidrug resistance protein D"/>
    <property type="match status" value="1"/>
</dbReference>
<comment type="subcellular location">
    <subcellularLocation>
        <location evidence="1">Membrane</location>
        <topology evidence="1">Multi-pass membrane protein</topology>
    </subcellularLocation>
</comment>
<dbReference type="InterPro" id="IPR011701">
    <property type="entry name" value="MFS"/>
</dbReference>
<dbReference type="PROSITE" id="PS50850">
    <property type="entry name" value="MFS"/>
    <property type="match status" value="1"/>
</dbReference>
<dbReference type="STRING" id="1448320.A0A319DI89"/>
<feature type="domain" description="Major facilitator superfamily (MFS) profile" evidence="6">
    <location>
        <begin position="26"/>
        <end position="494"/>
    </location>
</feature>
<dbReference type="InterPro" id="IPR036259">
    <property type="entry name" value="MFS_trans_sf"/>
</dbReference>
<reference evidence="7 8" key="1">
    <citation type="submission" date="2018-02" db="EMBL/GenBank/DDBJ databases">
        <title>The genomes of Aspergillus section Nigri reveals drivers in fungal speciation.</title>
        <authorList>
            <consortium name="DOE Joint Genome Institute"/>
            <person name="Vesth T.C."/>
            <person name="Nybo J."/>
            <person name="Theobald S."/>
            <person name="Brandl J."/>
            <person name="Frisvad J.C."/>
            <person name="Nielsen K.F."/>
            <person name="Lyhne E.K."/>
            <person name="Kogle M.E."/>
            <person name="Kuo A."/>
            <person name="Riley R."/>
            <person name="Clum A."/>
            <person name="Nolan M."/>
            <person name="Lipzen A."/>
            <person name="Salamov A."/>
            <person name="Henrissat B."/>
            <person name="Wiebenga A."/>
            <person name="De vries R.P."/>
            <person name="Grigoriev I.V."/>
            <person name="Mortensen U.H."/>
            <person name="Andersen M.R."/>
            <person name="Baker S.E."/>
        </authorList>
    </citation>
    <scope>NUCLEOTIDE SEQUENCE [LARGE SCALE GENOMIC DNA]</scope>
    <source>
        <strain evidence="7 8">CBS 707.79</strain>
    </source>
</reference>
<proteinExistence type="predicted"/>
<evidence type="ECO:0000256" key="5">
    <source>
        <dbReference type="SAM" id="Phobius"/>
    </source>
</evidence>
<feature type="transmembrane region" description="Helical" evidence="5">
    <location>
        <begin position="121"/>
        <end position="141"/>
    </location>
</feature>
<dbReference type="AlphaFoldDB" id="A0A319DI89"/>
<dbReference type="Gene3D" id="1.20.1250.20">
    <property type="entry name" value="MFS general substrate transporter like domains"/>
    <property type="match status" value="1"/>
</dbReference>
<evidence type="ECO:0000313" key="8">
    <source>
        <dbReference type="Proteomes" id="UP000247810"/>
    </source>
</evidence>
<feature type="transmembrane region" description="Helical" evidence="5">
    <location>
        <begin position="355"/>
        <end position="375"/>
    </location>
</feature>
<feature type="transmembrane region" description="Helical" evidence="5">
    <location>
        <begin position="147"/>
        <end position="167"/>
    </location>
</feature>
<dbReference type="Pfam" id="PF07690">
    <property type="entry name" value="MFS_1"/>
    <property type="match status" value="1"/>
</dbReference>
<feature type="transmembrane region" description="Helical" evidence="5">
    <location>
        <begin position="20"/>
        <end position="49"/>
    </location>
</feature>
<dbReference type="PRINTS" id="PR01036">
    <property type="entry name" value="TCRTETB"/>
</dbReference>
<feature type="transmembrane region" description="Helical" evidence="5">
    <location>
        <begin position="179"/>
        <end position="200"/>
    </location>
</feature>
<evidence type="ECO:0000256" key="1">
    <source>
        <dbReference type="ARBA" id="ARBA00004141"/>
    </source>
</evidence>
<feature type="transmembrane region" description="Helical" evidence="5">
    <location>
        <begin position="220"/>
        <end position="239"/>
    </location>
</feature>
<dbReference type="CDD" id="cd17502">
    <property type="entry name" value="MFS_Azr1_MDR_like"/>
    <property type="match status" value="1"/>
</dbReference>
<feature type="transmembrane region" description="Helical" evidence="5">
    <location>
        <begin position="90"/>
        <end position="109"/>
    </location>
</feature>
<feature type="transmembrane region" description="Helical" evidence="5">
    <location>
        <begin position="387"/>
        <end position="408"/>
    </location>
</feature>
<name>A0A319DI89_9EURO</name>
<dbReference type="GO" id="GO:0005886">
    <property type="term" value="C:plasma membrane"/>
    <property type="evidence" value="ECO:0007669"/>
    <property type="project" value="TreeGrafter"/>
</dbReference>
<dbReference type="GO" id="GO:0022857">
    <property type="term" value="F:transmembrane transporter activity"/>
    <property type="evidence" value="ECO:0007669"/>
    <property type="project" value="InterPro"/>
</dbReference>
<evidence type="ECO:0000256" key="4">
    <source>
        <dbReference type="ARBA" id="ARBA00023136"/>
    </source>
</evidence>
<evidence type="ECO:0000259" key="6">
    <source>
        <dbReference type="PROSITE" id="PS50850"/>
    </source>
</evidence>
<dbReference type="VEuPathDB" id="FungiDB:BO71DRAFT_481494"/>
<dbReference type="InterPro" id="IPR020846">
    <property type="entry name" value="MFS_dom"/>
</dbReference>
<feature type="transmembrane region" description="Helical" evidence="5">
    <location>
        <begin position="329"/>
        <end position="349"/>
    </location>
</feature>
<feature type="transmembrane region" description="Helical" evidence="5">
    <location>
        <begin position="251"/>
        <end position="271"/>
    </location>
</feature>
<organism evidence="7 8">
    <name type="scientific">Aspergillus ellipticus CBS 707.79</name>
    <dbReference type="NCBI Taxonomy" id="1448320"/>
    <lineage>
        <taxon>Eukaryota</taxon>
        <taxon>Fungi</taxon>
        <taxon>Dikarya</taxon>
        <taxon>Ascomycota</taxon>
        <taxon>Pezizomycotina</taxon>
        <taxon>Eurotiomycetes</taxon>
        <taxon>Eurotiomycetidae</taxon>
        <taxon>Eurotiales</taxon>
        <taxon>Aspergillaceae</taxon>
        <taxon>Aspergillus</taxon>
        <taxon>Aspergillus subgen. Circumdati</taxon>
    </lineage>
</organism>
<dbReference type="EMBL" id="KZ825829">
    <property type="protein sequence ID" value="PYH97029.1"/>
    <property type="molecule type" value="Genomic_DNA"/>
</dbReference>
<dbReference type="SUPFAM" id="SSF103473">
    <property type="entry name" value="MFS general substrate transporter"/>
    <property type="match status" value="1"/>
</dbReference>
<feature type="transmembrane region" description="Helical" evidence="5">
    <location>
        <begin position="61"/>
        <end position="84"/>
    </location>
</feature>
<keyword evidence="2 5" id="KW-0812">Transmembrane</keyword>
<sequence>MSSQDSKDTGHPSAGEIPSLWRLVPVTVALCTTLFCVSLDATILATAIPKITSYFDSLDDVAWYGSSYLFATCAVQVIFAKLYQFYPSKWVFLAGLLIFEVGSLICGVAPTSAALIVGRSIAGLGAAGLFSGCLIIVSTAVPLRIRPLYMGLISSMHAVASVAGPIMGGAFTDRLTWRWCFYINLPFGGLAIIFILVFLPSNATSVQRLGWRKQVQQFDLLGMLFLIPSIICLIFALQWGGSLWPWSDGRVIALFVVSGVTFIIFVGTQVLQGDRATVPPRLLKNRDIWGAVWYGMFISAAMCIFTYYLPIWFQAIKNDSAMQSGIDTLPSLIGLVIFAIIGGGLASTIGYYTPLLLASSGLTAAGAGLLSILRVNSNTGHWFGYQVLLSAGAGIGVQNALLVASVAVAEPTDMPMATTILTFTQTLASSIFLPVAQSVGGATGFRDQIASTLLPTVLLAYNEAIMCTFDVAVATASVSILGPIFMNWLSLKPGGKSGGADGKLEDECEEGRT</sequence>
<keyword evidence="8" id="KW-1185">Reference proteome</keyword>
<keyword evidence="4 5" id="KW-0472">Membrane</keyword>
<dbReference type="OrthoDB" id="10021397at2759"/>
<dbReference type="FunFam" id="1.20.1720.10:FF:000012">
    <property type="entry name" value="MFS toxin efflux pump (AflT)"/>
    <property type="match status" value="1"/>
</dbReference>